<dbReference type="RefSeq" id="WP_121162434.1">
    <property type="nucleotide sequence ID" value="NZ_RBKT01000001.1"/>
</dbReference>
<sequence length="133" mass="14196">MSEAGERHLPPWLTVSTDPAPPADALVVSGTENRSRAGLFTDWATALSFPDYFGHNWDALLDCLRDLVTRGPRTLVVTDAADLLADEPPAQLATLLAVLASAAQESDQGLRVVLHTPTATAPVLHRRLAAALH</sequence>
<proteinExistence type="inferred from homology"/>
<comment type="similarity">
    <text evidence="1">Belongs to the barstar family.</text>
</comment>
<dbReference type="SUPFAM" id="SSF52038">
    <property type="entry name" value="Barstar-related"/>
    <property type="match status" value="1"/>
</dbReference>
<organism evidence="3 4">
    <name type="scientific">Micromonospora pisi</name>
    <dbReference type="NCBI Taxonomy" id="589240"/>
    <lineage>
        <taxon>Bacteria</taxon>
        <taxon>Bacillati</taxon>
        <taxon>Actinomycetota</taxon>
        <taxon>Actinomycetes</taxon>
        <taxon>Micromonosporales</taxon>
        <taxon>Micromonosporaceae</taxon>
        <taxon>Micromonospora</taxon>
    </lineage>
</organism>
<dbReference type="AlphaFoldDB" id="A0A495JN81"/>
<evidence type="ECO:0000313" key="3">
    <source>
        <dbReference type="EMBL" id="RKR89824.1"/>
    </source>
</evidence>
<feature type="domain" description="Barstar (barnase inhibitor)" evidence="2">
    <location>
        <begin position="26"/>
        <end position="110"/>
    </location>
</feature>
<dbReference type="Gene3D" id="3.30.370.10">
    <property type="entry name" value="Barstar-like"/>
    <property type="match status" value="1"/>
</dbReference>
<dbReference type="InterPro" id="IPR000468">
    <property type="entry name" value="Barstar"/>
</dbReference>
<dbReference type="EMBL" id="RBKT01000001">
    <property type="protein sequence ID" value="RKR89824.1"/>
    <property type="molecule type" value="Genomic_DNA"/>
</dbReference>
<dbReference type="InterPro" id="IPR035905">
    <property type="entry name" value="Barstar-like_sf"/>
</dbReference>
<comment type="caution">
    <text evidence="3">The sequence shown here is derived from an EMBL/GenBank/DDBJ whole genome shotgun (WGS) entry which is preliminary data.</text>
</comment>
<evidence type="ECO:0000256" key="1">
    <source>
        <dbReference type="ARBA" id="ARBA00006845"/>
    </source>
</evidence>
<dbReference type="Pfam" id="PF01337">
    <property type="entry name" value="Barstar"/>
    <property type="match status" value="1"/>
</dbReference>
<name>A0A495JN81_9ACTN</name>
<accession>A0A495JN81</accession>
<protein>
    <submittedName>
        <fullName evidence="3">Barstar (Barnase inhibitor)</fullName>
    </submittedName>
</protein>
<evidence type="ECO:0000313" key="4">
    <source>
        <dbReference type="Proteomes" id="UP000277671"/>
    </source>
</evidence>
<dbReference type="Proteomes" id="UP000277671">
    <property type="component" value="Unassembled WGS sequence"/>
</dbReference>
<reference evidence="3 4" key="1">
    <citation type="submission" date="2018-10" db="EMBL/GenBank/DDBJ databases">
        <title>Sequencing the genomes of 1000 actinobacteria strains.</title>
        <authorList>
            <person name="Klenk H.-P."/>
        </authorList>
    </citation>
    <scope>NUCLEOTIDE SEQUENCE [LARGE SCALE GENOMIC DNA]</scope>
    <source>
        <strain evidence="3 4">DSM 45175</strain>
    </source>
</reference>
<evidence type="ECO:0000259" key="2">
    <source>
        <dbReference type="Pfam" id="PF01337"/>
    </source>
</evidence>
<dbReference type="OrthoDB" id="5184890at2"/>
<gene>
    <name evidence="3" type="ORF">BDK92_4183</name>
</gene>
<keyword evidence="4" id="KW-1185">Reference proteome</keyword>